<dbReference type="AlphaFoldDB" id="A0A101HM67"/>
<feature type="transmembrane region" description="Helical" evidence="6">
    <location>
        <begin position="254"/>
        <end position="271"/>
    </location>
</feature>
<dbReference type="InterPro" id="IPR001204">
    <property type="entry name" value="Phos_transporter"/>
</dbReference>
<keyword evidence="3 6" id="KW-0812">Transmembrane</keyword>
<organism evidence="7 8">
    <name type="scientific">Mesotoga prima</name>
    <dbReference type="NCBI Taxonomy" id="1184387"/>
    <lineage>
        <taxon>Bacteria</taxon>
        <taxon>Thermotogati</taxon>
        <taxon>Thermotogota</taxon>
        <taxon>Thermotogae</taxon>
        <taxon>Kosmotogales</taxon>
        <taxon>Kosmotogaceae</taxon>
        <taxon>Mesotoga</taxon>
    </lineage>
</organism>
<dbReference type="GO" id="GO:0005315">
    <property type="term" value="F:phosphate transmembrane transporter activity"/>
    <property type="evidence" value="ECO:0007669"/>
    <property type="project" value="InterPro"/>
</dbReference>
<feature type="transmembrane region" description="Helical" evidence="6">
    <location>
        <begin position="64"/>
        <end position="86"/>
    </location>
</feature>
<keyword evidence="5 6" id="KW-0472">Membrane</keyword>
<sequence length="320" mass="32929">MFLAFLPAVFFGWTLGRNDAANIYGTTVTSGILKYRSAALISSFAVLVGAILGGAGGMQTLSSLSSHTLLSASVNAAAAGISVLLLNRLGLPVSSSQAVVGSVVGIGLLSGSVDWLVVLKIVSCWITTPLVAAIVALFLYRLIGVAFKRVRSILVQDILLKSLAVIVGGFGSFALGANNVANITGTFADIIGVEKAVLIGGLSISAGAIMFSKRVMYTIGTKIVALESFASVITLLAQSLTVLIYAFIGVPVSVSQAIVGAVIGVGLARGSRNFDARLLRRIIFGWVSTPVISGLISVALYTAINLILALFGSRAPSPLT</sequence>
<dbReference type="GO" id="GO:0016020">
    <property type="term" value="C:membrane"/>
    <property type="evidence" value="ECO:0007669"/>
    <property type="project" value="UniProtKB-SubCell"/>
</dbReference>
<evidence type="ECO:0000256" key="1">
    <source>
        <dbReference type="ARBA" id="ARBA00004141"/>
    </source>
</evidence>
<feature type="transmembrane region" description="Helical" evidence="6">
    <location>
        <begin position="190"/>
        <end position="211"/>
    </location>
</feature>
<protein>
    <submittedName>
        <fullName evidence="7">Phosphate/sulfate permease</fullName>
    </submittedName>
</protein>
<dbReference type="PATRIC" id="fig|1184387.3.peg.1865"/>
<dbReference type="GO" id="GO:0035435">
    <property type="term" value="P:phosphate ion transmembrane transport"/>
    <property type="evidence" value="ECO:0007669"/>
    <property type="project" value="TreeGrafter"/>
</dbReference>
<gene>
    <name evidence="7" type="ORF">XD94_1399</name>
</gene>
<name>A0A101HM67_9BACT</name>
<evidence type="ECO:0000313" key="7">
    <source>
        <dbReference type="EMBL" id="KUK79369.1"/>
    </source>
</evidence>
<comment type="caution">
    <text evidence="7">The sequence shown here is derived from an EMBL/GenBank/DDBJ whole genome shotgun (WGS) entry which is preliminary data.</text>
</comment>
<keyword evidence="4 6" id="KW-1133">Transmembrane helix</keyword>
<dbReference type="EMBL" id="LGGP01000268">
    <property type="protein sequence ID" value="KUK79369.1"/>
    <property type="molecule type" value="Genomic_DNA"/>
</dbReference>
<evidence type="ECO:0000313" key="8">
    <source>
        <dbReference type="Proteomes" id="UP000054092"/>
    </source>
</evidence>
<comment type="subcellular location">
    <subcellularLocation>
        <location evidence="1">Membrane</location>
        <topology evidence="1">Multi-pass membrane protein</topology>
    </subcellularLocation>
</comment>
<reference evidence="8" key="1">
    <citation type="journal article" date="2015" name="MBio">
        <title>Genome-Resolved Metagenomic Analysis Reveals Roles for Candidate Phyla and Other Microbial Community Members in Biogeochemical Transformations in Oil Reservoirs.</title>
        <authorList>
            <person name="Hu P."/>
            <person name="Tom L."/>
            <person name="Singh A."/>
            <person name="Thomas B.C."/>
            <person name="Baker B.J."/>
            <person name="Piceno Y.M."/>
            <person name="Andersen G.L."/>
            <person name="Banfield J.F."/>
        </authorList>
    </citation>
    <scope>NUCLEOTIDE SEQUENCE [LARGE SCALE GENOMIC DNA]</scope>
</reference>
<evidence type="ECO:0000256" key="6">
    <source>
        <dbReference type="SAM" id="Phobius"/>
    </source>
</evidence>
<dbReference type="Proteomes" id="UP000054092">
    <property type="component" value="Unassembled WGS sequence"/>
</dbReference>
<feature type="transmembrane region" description="Helical" evidence="6">
    <location>
        <begin position="158"/>
        <end position="178"/>
    </location>
</feature>
<feature type="transmembrane region" description="Helical" evidence="6">
    <location>
        <begin position="125"/>
        <end position="146"/>
    </location>
</feature>
<evidence type="ECO:0000256" key="2">
    <source>
        <dbReference type="ARBA" id="ARBA00022448"/>
    </source>
</evidence>
<feature type="transmembrane region" description="Helical" evidence="6">
    <location>
        <begin position="223"/>
        <end position="248"/>
    </location>
</feature>
<evidence type="ECO:0000256" key="4">
    <source>
        <dbReference type="ARBA" id="ARBA00022989"/>
    </source>
</evidence>
<proteinExistence type="predicted"/>
<dbReference type="PRINTS" id="PR00173">
    <property type="entry name" value="EDTRNSPORT"/>
</dbReference>
<evidence type="ECO:0000256" key="3">
    <source>
        <dbReference type="ARBA" id="ARBA00022692"/>
    </source>
</evidence>
<accession>A0A101HM67</accession>
<dbReference type="PANTHER" id="PTHR11101:SF80">
    <property type="entry name" value="PHOSPHATE TRANSPORTER"/>
    <property type="match status" value="1"/>
</dbReference>
<feature type="transmembrane region" description="Helical" evidence="6">
    <location>
        <begin position="98"/>
        <end position="119"/>
    </location>
</feature>
<dbReference type="Pfam" id="PF01384">
    <property type="entry name" value="PHO4"/>
    <property type="match status" value="1"/>
</dbReference>
<evidence type="ECO:0000256" key="5">
    <source>
        <dbReference type="ARBA" id="ARBA00023136"/>
    </source>
</evidence>
<keyword evidence="2" id="KW-0813">Transport</keyword>
<feature type="transmembrane region" description="Helical" evidence="6">
    <location>
        <begin position="38"/>
        <end position="58"/>
    </location>
</feature>
<dbReference type="PANTHER" id="PTHR11101">
    <property type="entry name" value="PHOSPHATE TRANSPORTER"/>
    <property type="match status" value="1"/>
</dbReference>
<feature type="transmembrane region" description="Helical" evidence="6">
    <location>
        <begin position="283"/>
        <end position="311"/>
    </location>
</feature>